<evidence type="ECO:0000256" key="1">
    <source>
        <dbReference type="ARBA" id="ARBA00001933"/>
    </source>
</evidence>
<keyword evidence="5 8" id="KW-0808">Transferase</keyword>
<organism evidence="8">
    <name type="scientific">bioreactor metagenome</name>
    <dbReference type="NCBI Taxonomy" id="1076179"/>
    <lineage>
        <taxon>unclassified sequences</taxon>
        <taxon>metagenomes</taxon>
        <taxon>ecological metagenomes</taxon>
    </lineage>
</organism>
<dbReference type="Pfam" id="PF00202">
    <property type="entry name" value="Aminotran_3"/>
    <property type="match status" value="1"/>
</dbReference>
<gene>
    <name evidence="8" type="primary">argD_14</name>
    <name evidence="8" type="ORF">SDC9_45417</name>
</gene>
<dbReference type="GO" id="GO:0042802">
    <property type="term" value="F:identical protein binding"/>
    <property type="evidence" value="ECO:0007669"/>
    <property type="project" value="TreeGrafter"/>
</dbReference>
<dbReference type="GO" id="GO:0005739">
    <property type="term" value="C:mitochondrion"/>
    <property type="evidence" value="ECO:0007669"/>
    <property type="project" value="UniProtKB-SubCell"/>
</dbReference>
<proteinExistence type="inferred from homology"/>
<dbReference type="NCBIfam" id="NF002325">
    <property type="entry name" value="PRK01278.1"/>
    <property type="match status" value="1"/>
</dbReference>
<dbReference type="FunFam" id="3.40.640.10:FF:000004">
    <property type="entry name" value="Acetylornithine aminotransferase"/>
    <property type="match status" value="1"/>
</dbReference>
<dbReference type="EMBL" id="VSSQ01000652">
    <property type="protein sequence ID" value="MPL99201.1"/>
    <property type="molecule type" value="Genomic_DNA"/>
</dbReference>
<sequence length="396" mass="43233">MNTKEIIEQTDKYYLPVFGRNQIALDHGKGCKLYDAEGREYTDFLAGIAVNGLGHAHPAIVKAISDQAGKLIHSSNLYYTEIQAKAVKVLSEVSGFERVFLCNSGAEANEGALKLARKYGVAKNPKKFKIISAVHSFHGRTMATLTATGQDHYHEGLSPLPVGYEYVPYGDIAALENALDDEVCGVLLEPIQGEGGVYVPTNEYLLKARELCDKHDALLMFDEIQSGICRSGKWFAWEYSGARPDVMTLAKALGGGFPMGAFVTTERLAHVFAPGDHGTTFGGNPLSCAAAYAALTTMQEMKLDQIASETGAYFKLKLEELQKQFPDKIVEVRGRGLILGMELRSAGAPIVKGCLERGMIINCTAGNVIRLVPPLIISKEEIDALMVVFREVFEEF</sequence>
<dbReference type="InterPro" id="IPR050103">
    <property type="entry name" value="Class-III_PLP-dep_AT"/>
</dbReference>
<dbReference type="PIRSF" id="PIRSF000521">
    <property type="entry name" value="Transaminase_4ab_Lys_Orn"/>
    <property type="match status" value="1"/>
</dbReference>
<dbReference type="NCBIfam" id="TIGR00707">
    <property type="entry name" value="argD"/>
    <property type="match status" value="1"/>
</dbReference>
<keyword evidence="3 8" id="KW-0032">Aminotransferase</keyword>
<dbReference type="GO" id="GO:0003992">
    <property type="term" value="F:N2-acetyl-L-ornithine:2-oxoglutarate 5-aminotransferase activity"/>
    <property type="evidence" value="ECO:0007669"/>
    <property type="project" value="UniProtKB-EC"/>
</dbReference>
<dbReference type="HAMAP" id="MF_01107">
    <property type="entry name" value="ArgD_aminotrans_3"/>
    <property type="match status" value="1"/>
</dbReference>
<reference evidence="8" key="1">
    <citation type="submission" date="2019-08" db="EMBL/GenBank/DDBJ databases">
        <authorList>
            <person name="Kucharzyk K."/>
            <person name="Murdoch R.W."/>
            <person name="Higgins S."/>
            <person name="Loffler F."/>
        </authorList>
    </citation>
    <scope>NUCLEOTIDE SEQUENCE</scope>
</reference>
<protein>
    <submittedName>
        <fullName evidence="8">Acetylornithine aminotransferase</fullName>
        <ecNumber evidence="8">2.6.1.11</ecNumber>
    </submittedName>
</protein>
<dbReference type="InterPro" id="IPR015422">
    <property type="entry name" value="PyrdxlP-dep_Trfase_small"/>
</dbReference>
<comment type="pathway">
    <text evidence="7">Amino-acid biosynthesis.</text>
</comment>
<dbReference type="SUPFAM" id="SSF53383">
    <property type="entry name" value="PLP-dependent transferases"/>
    <property type="match status" value="1"/>
</dbReference>
<dbReference type="GO" id="GO:0030170">
    <property type="term" value="F:pyridoxal phosphate binding"/>
    <property type="evidence" value="ECO:0007669"/>
    <property type="project" value="InterPro"/>
</dbReference>
<evidence type="ECO:0000256" key="5">
    <source>
        <dbReference type="ARBA" id="ARBA00022679"/>
    </source>
</evidence>
<dbReference type="CDD" id="cd00610">
    <property type="entry name" value="OAT_like"/>
    <property type="match status" value="1"/>
</dbReference>
<evidence type="ECO:0000313" key="8">
    <source>
        <dbReference type="EMBL" id="MPL99201.1"/>
    </source>
</evidence>
<keyword evidence="6" id="KW-0663">Pyridoxal phosphate</keyword>
<dbReference type="InterPro" id="IPR004636">
    <property type="entry name" value="AcOrn/SuccOrn_fam"/>
</dbReference>
<dbReference type="NCBIfam" id="NF002874">
    <property type="entry name" value="PRK03244.1"/>
    <property type="match status" value="1"/>
</dbReference>
<evidence type="ECO:0000256" key="2">
    <source>
        <dbReference type="ARBA" id="ARBA00004173"/>
    </source>
</evidence>
<evidence type="ECO:0000256" key="4">
    <source>
        <dbReference type="ARBA" id="ARBA00022605"/>
    </source>
</evidence>
<comment type="subcellular location">
    <subcellularLocation>
        <location evidence="2">Mitochondrion</location>
    </subcellularLocation>
</comment>
<dbReference type="Gene3D" id="3.40.640.10">
    <property type="entry name" value="Type I PLP-dependent aspartate aminotransferase-like (Major domain)"/>
    <property type="match status" value="1"/>
</dbReference>
<accession>A0A644W657</accession>
<dbReference type="InterPro" id="IPR015421">
    <property type="entry name" value="PyrdxlP-dep_Trfase_major"/>
</dbReference>
<dbReference type="AlphaFoldDB" id="A0A644W657"/>
<comment type="cofactor">
    <cofactor evidence="1">
        <name>pyridoxal 5'-phosphate</name>
        <dbReference type="ChEBI" id="CHEBI:597326"/>
    </cofactor>
</comment>
<dbReference type="InterPro" id="IPR049704">
    <property type="entry name" value="Aminotrans_3_PPA_site"/>
</dbReference>
<comment type="caution">
    <text evidence="8">The sequence shown here is derived from an EMBL/GenBank/DDBJ whole genome shotgun (WGS) entry which is preliminary data.</text>
</comment>
<dbReference type="EC" id="2.6.1.11" evidence="8"/>
<dbReference type="PROSITE" id="PS00600">
    <property type="entry name" value="AA_TRANSFER_CLASS_3"/>
    <property type="match status" value="1"/>
</dbReference>
<dbReference type="Gene3D" id="3.90.1150.10">
    <property type="entry name" value="Aspartate Aminotransferase, domain 1"/>
    <property type="match status" value="1"/>
</dbReference>
<evidence type="ECO:0000256" key="3">
    <source>
        <dbReference type="ARBA" id="ARBA00022576"/>
    </source>
</evidence>
<evidence type="ECO:0000256" key="7">
    <source>
        <dbReference type="ARBA" id="ARBA00029440"/>
    </source>
</evidence>
<dbReference type="GO" id="GO:0006526">
    <property type="term" value="P:L-arginine biosynthetic process"/>
    <property type="evidence" value="ECO:0007669"/>
    <property type="project" value="UniProtKB-ARBA"/>
</dbReference>
<keyword evidence="4" id="KW-0028">Amino-acid biosynthesis</keyword>
<dbReference type="PANTHER" id="PTHR11986">
    <property type="entry name" value="AMINOTRANSFERASE CLASS III"/>
    <property type="match status" value="1"/>
</dbReference>
<evidence type="ECO:0000256" key="6">
    <source>
        <dbReference type="ARBA" id="ARBA00022898"/>
    </source>
</evidence>
<dbReference type="InterPro" id="IPR005814">
    <property type="entry name" value="Aminotrans_3"/>
</dbReference>
<name>A0A644W657_9ZZZZ</name>
<dbReference type="InterPro" id="IPR015424">
    <property type="entry name" value="PyrdxlP-dep_Trfase"/>
</dbReference>
<dbReference type="PANTHER" id="PTHR11986:SF79">
    <property type="entry name" value="ACETYLORNITHINE AMINOTRANSFERASE, MITOCHONDRIAL"/>
    <property type="match status" value="1"/>
</dbReference>